<dbReference type="AlphaFoldDB" id="A0A9D1EZB9"/>
<evidence type="ECO:0008006" key="4">
    <source>
        <dbReference type="Google" id="ProtNLM"/>
    </source>
</evidence>
<organism evidence="2 3">
    <name type="scientific">Candidatus Scatousia excrementigallinarum</name>
    <dbReference type="NCBI Taxonomy" id="2840935"/>
    <lineage>
        <taxon>Bacteria</taxon>
        <taxon>Candidatus Scatousia</taxon>
    </lineage>
</organism>
<name>A0A9D1EZB9_9BACT</name>
<dbReference type="Proteomes" id="UP000823928">
    <property type="component" value="Unassembled WGS sequence"/>
</dbReference>
<comment type="caution">
    <text evidence="2">The sequence shown here is derived from an EMBL/GenBank/DDBJ whole genome shotgun (WGS) entry which is preliminary data.</text>
</comment>
<accession>A0A9D1EZB9</accession>
<evidence type="ECO:0000256" key="1">
    <source>
        <dbReference type="SAM" id="Phobius"/>
    </source>
</evidence>
<reference evidence="2" key="2">
    <citation type="journal article" date="2021" name="PeerJ">
        <title>Extensive microbial diversity within the chicken gut microbiome revealed by metagenomics and culture.</title>
        <authorList>
            <person name="Gilroy R."/>
            <person name="Ravi A."/>
            <person name="Getino M."/>
            <person name="Pursley I."/>
            <person name="Horton D.L."/>
            <person name="Alikhan N.F."/>
            <person name="Baker D."/>
            <person name="Gharbi K."/>
            <person name="Hall N."/>
            <person name="Watson M."/>
            <person name="Adriaenssens E.M."/>
            <person name="Foster-Nyarko E."/>
            <person name="Jarju S."/>
            <person name="Secka A."/>
            <person name="Antonio M."/>
            <person name="Oren A."/>
            <person name="Chaudhuri R.R."/>
            <person name="La Ragione R."/>
            <person name="Hildebrand F."/>
            <person name="Pallen M.J."/>
        </authorList>
    </citation>
    <scope>NUCLEOTIDE SEQUENCE</scope>
    <source>
        <strain evidence="2">6276</strain>
    </source>
</reference>
<keyword evidence="1" id="KW-0812">Transmembrane</keyword>
<feature type="transmembrane region" description="Helical" evidence="1">
    <location>
        <begin position="303"/>
        <end position="324"/>
    </location>
</feature>
<feature type="transmembrane region" description="Helical" evidence="1">
    <location>
        <begin position="121"/>
        <end position="137"/>
    </location>
</feature>
<sequence length="599" mass="68824">MLISAVFLSYVMPANDAASYFYHVVRCLFWIDNGNFNHFNVSDARMLCFPINSEILYTWVLLFLKRDVFLSFFSIAAFIVYIVSLLGILSRIAVSLRAGLWVIFTVSSFTAVIAYLSSNETNIMIAALVLASIYLLIDNMQKHSFAAVYMSALSMAVAIGVKSSALFLLPAVMLWFITAGFRYEGKKVFKDFALFSLFLILNFLIFSSYNYILNFINYGNFFSVSSLNYSHQNQAGIRGFLFNLINYALSMFNFPEYDKIFVCSDFIFEIKKYLFKLFSSPVLTGRYASDKGFGIISPHRSGFGLSGILVFLPCLIFSLFRIFFVQNKKEFILNSFSIIFLAAFLLMSCSLVYMSFNIRFIVTFALVAAPVIYHSYNKNLSLYKLITALIVMFSFLYIPFNITGKNVMPVLQALGQGNSIEKIRDNVSCLGGPFKNEYSFPNVYCTIRDYIKKFPNKDKFLYFSHEGDALFFIKELVFDGYKIDVDLIENGSYIDLSRYSYVITMENRQVSNLFHNINQAKDGVYRADGVFCVYNEAFGNFVLNPSRQKPCVSICRFEDGFFAKRKFVLFDTLEFSETFNGINNVYKYYVYKNMNKQEI</sequence>
<feature type="transmembrane region" description="Helical" evidence="1">
    <location>
        <begin position="192"/>
        <end position="212"/>
    </location>
</feature>
<feature type="transmembrane region" description="Helical" evidence="1">
    <location>
        <begin position="360"/>
        <end position="376"/>
    </location>
</feature>
<evidence type="ECO:0000313" key="3">
    <source>
        <dbReference type="Proteomes" id="UP000823928"/>
    </source>
</evidence>
<feature type="transmembrane region" description="Helical" evidence="1">
    <location>
        <begin position="167"/>
        <end position="185"/>
    </location>
</feature>
<feature type="transmembrane region" description="Helical" evidence="1">
    <location>
        <begin position="331"/>
        <end position="354"/>
    </location>
</feature>
<keyword evidence="1" id="KW-0472">Membrane</keyword>
<feature type="transmembrane region" description="Helical" evidence="1">
    <location>
        <begin position="96"/>
        <end position="115"/>
    </location>
</feature>
<protein>
    <recommendedName>
        <fullName evidence="4">Glycosyltransferase RgtA/B/C/D-like domain-containing protein</fullName>
    </recommendedName>
</protein>
<feature type="transmembrane region" description="Helical" evidence="1">
    <location>
        <begin position="68"/>
        <end position="89"/>
    </location>
</feature>
<feature type="transmembrane region" description="Helical" evidence="1">
    <location>
        <begin position="383"/>
        <end position="400"/>
    </location>
</feature>
<proteinExistence type="predicted"/>
<dbReference type="EMBL" id="DVIU01000135">
    <property type="protein sequence ID" value="HIS36329.1"/>
    <property type="molecule type" value="Genomic_DNA"/>
</dbReference>
<reference evidence="2" key="1">
    <citation type="submission" date="2020-10" db="EMBL/GenBank/DDBJ databases">
        <authorList>
            <person name="Gilroy R."/>
        </authorList>
    </citation>
    <scope>NUCLEOTIDE SEQUENCE</scope>
    <source>
        <strain evidence="2">6276</strain>
    </source>
</reference>
<gene>
    <name evidence="2" type="ORF">IAC10_06840</name>
</gene>
<evidence type="ECO:0000313" key="2">
    <source>
        <dbReference type="EMBL" id="HIS36329.1"/>
    </source>
</evidence>
<keyword evidence="1" id="KW-1133">Transmembrane helix</keyword>